<evidence type="ECO:0000313" key="3">
    <source>
        <dbReference type="Proteomes" id="UP000297535"/>
    </source>
</evidence>
<dbReference type="InterPro" id="IPR000089">
    <property type="entry name" value="Biotin_lipoyl"/>
</dbReference>
<dbReference type="OrthoDB" id="8226840at2"/>
<dbReference type="Gene3D" id="2.40.50.100">
    <property type="match status" value="1"/>
</dbReference>
<dbReference type="Proteomes" id="UP000297535">
    <property type="component" value="Unassembled WGS sequence"/>
</dbReference>
<evidence type="ECO:0000259" key="1">
    <source>
        <dbReference type="Pfam" id="PF00364"/>
    </source>
</evidence>
<accession>A0A4Z0NSQ9</accession>
<comment type="caution">
    <text evidence="2">The sequence shown here is derived from an EMBL/GenBank/DDBJ whole genome shotgun (WGS) entry which is preliminary data.</text>
</comment>
<protein>
    <submittedName>
        <fullName evidence="2">Acetyl-CoA carboxylase biotin carboxyl carrier protein subunit</fullName>
    </submittedName>
</protein>
<evidence type="ECO:0000313" key="2">
    <source>
        <dbReference type="EMBL" id="TGD99679.1"/>
    </source>
</evidence>
<reference evidence="2 3" key="1">
    <citation type="submission" date="2019-04" db="EMBL/GenBank/DDBJ databases">
        <authorList>
            <person name="Feng G."/>
            <person name="Zhu H."/>
        </authorList>
    </citation>
    <scope>NUCLEOTIDE SEQUENCE [LARGE SCALE GENOMIC DNA]</scope>
    <source>
        <strain evidence="2 3">6HR-1</strain>
    </source>
</reference>
<dbReference type="EMBL" id="SRLB01000007">
    <property type="protein sequence ID" value="TGD99679.1"/>
    <property type="molecule type" value="Genomic_DNA"/>
</dbReference>
<sequence>MTSPLAHIPDLAAWLAASGLAELELRGPAGHVRLVRGRADAVTAAAPAPPAGPARDVVRSPGVGHFLSAHPLRPEPLVGPGDRIAAGQPVGLLRVGDLLVIVTAPVAATVIRVVAQEAALVGYGDSLVEIQPEG</sequence>
<keyword evidence="3" id="KW-1185">Reference proteome</keyword>
<dbReference type="Pfam" id="PF00364">
    <property type="entry name" value="Biotin_lipoyl"/>
    <property type="match status" value="1"/>
</dbReference>
<feature type="domain" description="Lipoyl-binding" evidence="1">
    <location>
        <begin position="57"/>
        <end position="130"/>
    </location>
</feature>
<dbReference type="InterPro" id="IPR011053">
    <property type="entry name" value="Single_hybrid_motif"/>
</dbReference>
<dbReference type="SUPFAM" id="SSF51230">
    <property type="entry name" value="Single hybrid motif"/>
    <property type="match status" value="1"/>
</dbReference>
<proteinExistence type="predicted"/>
<dbReference type="RefSeq" id="WP_135414686.1">
    <property type="nucleotide sequence ID" value="NZ_SRLB01000007.1"/>
</dbReference>
<dbReference type="AlphaFoldDB" id="A0A4Z0NSQ9"/>
<dbReference type="CDD" id="cd06850">
    <property type="entry name" value="biotinyl_domain"/>
    <property type="match status" value="1"/>
</dbReference>
<organism evidence="2 3">
    <name type="scientific">Methylobacterium nonmethylotrophicum</name>
    <dbReference type="NCBI Taxonomy" id="1141884"/>
    <lineage>
        <taxon>Bacteria</taxon>
        <taxon>Pseudomonadati</taxon>
        <taxon>Pseudomonadota</taxon>
        <taxon>Alphaproteobacteria</taxon>
        <taxon>Hyphomicrobiales</taxon>
        <taxon>Methylobacteriaceae</taxon>
        <taxon>Methylobacterium</taxon>
    </lineage>
</organism>
<name>A0A4Z0NSQ9_9HYPH</name>
<gene>
    <name evidence="2" type="ORF">EU555_10885</name>
</gene>